<dbReference type="PANTHER" id="PTHR35771:SF3">
    <property type="entry name" value="TRANSMEMBRANE PROTEIN"/>
    <property type="match status" value="1"/>
</dbReference>
<evidence type="ECO:0000313" key="4">
    <source>
        <dbReference type="Proteomes" id="UP000326396"/>
    </source>
</evidence>
<dbReference type="PANTHER" id="PTHR35771">
    <property type="entry name" value="TRANSMEMBRANE PROTEIN-RELATED"/>
    <property type="match status" value="1"/>
</dbReference>
<dbReference type="OrthoDB" id="1653570at2759"/>
<gene>
    <name evidence="3" type="ORF">E3N88_01554</name>
</gene>
<keyword evidence="4" id="KW-1185">Reference proteome</keyword>
<reference evidence="3 4" key="1">
    <citation type="submission" date="2019-05" db="EMBL/GenBank/DDBJ databases">
        <title>Mikania micrantha, genome provides insights into the molecular mechanism of rapid growth.</title>
        <authorList>
            <person name="Liu B."/>
        </authorList>
    </citation>
    <scope>NUCLEOTIDE SEQUENCE [LARGE SCALE GENOMIC DNA]</scope>
    <source>
        <strain evidence="3">NLD-2019</strain>
        <tissue evidence="3">Leaf</tissue>
    </source>
</reference>
<dbReference type="EMBL" id="SZYD01000001">
    <property type="protein sequence ID" value="KAD7478418.1"/>
    <property type="molecule type" value="Genomic_DNA"/>
</dbReference>
<evidence type="ECO:0000313" key="3">
    <source>
        <dbReference type="EMBL" id="KAD7478418.1"/>
    </source>
</evidence>
<sequence>MFEFGDDLIIDSCRIPWLIWIQLLAMLLLLILLYCFTVTPADLALNFSTATASGSPSATGVTFANRSLLTSDAVNTRHNSKARENEIKETRNSTSEVVQRAKKPDIRQGAEPSTTNEGSGKMFQHYHHPCHFFGVAKQAFLKCLGIDATLERHHEKDD</sequence>
<keyword evidence="2" id="KW-0812">Transmembrane</keyword>
<evidence type="ECO:0000256" key="2">
    <source>
        <dbReference type="SAM" id="Phobius"/>
    </source>
</evidence>
<feature type="transmembrane region" description="Helical" evidence="2">
    <location>
        <begin position="17"/>
        <end position="36"/>
    </location>
</feature>
<proteinExistence type="predicted"/>
<feature type="region of interest" description="Disordered" evidence="1">
    <location>
        <begin position="75"/>
        <end position="120"/>
    </location>
</feature>
<keyword evidence="2" id="KW-1133">Transmembrane helix</keyword>
<protein>
    <submittedName>
        <fullName evidence="3">Uncharacterized protein</fullName>
    </submittedName>
</protein>
<name>A0A5N6Q3L0_9ASTR</name>
<feature type="compositionally biased region" description="Basic and acidic residues" evidence="1">
    <location>
        <begin position="81"/>
        <end position="91"/>
    </location>
</feature>
<comment type="caution">
    <text evidence="3">The sequence shown here is derived from an EMBL/GenBank/DDBJ whole genome shotgun (WGS) entry which is preliminary data.</text>
</comment>
<keyword evidence="2" id="KW-0472">Membrane</keyword>
<dbReference type="AlphaFoldDB" id="A0A5N6Q3L0"/>
<dbReference type="Proteomes" id="UP000326396">
    <property type="component" value="Linkage Group LG1"/>
</dbReference>
<organism evidence="3 4">
    <name type="scientific">Mikania micrantha</name>
    <name type="common">bitter vine</name>
    <dbReference type="NCBI Taxonomy" id="192012"/>
    <lineage>
        <taxon>Eukaryota</taxon>
        <taxon>Viridiplantae</taxon>
        <taxon>Streptophyta</taxon>
        <taxon>Embryophyta</taxon>
        <taxon>Tracheophyta</taxon>
        <taxon>Spermatophyta</taxon>
        <taxon>Magnoliopsida</taxon>
        <taxon>eudicotyledons</taxon>
        <taxon>Gunneridae</taxon>
        <taxon>Pentapetalae</taxon>
        <taxon>asterids</taxon>
        <taxon>campanulids</taxon>
        <taxon>Asterales</taxon>
        <taxon>Asteraceae</taxon>
        <taxon>Asteroideae</taxon>
        <taxon>Heliantheae alliance</taxon>
        <taxon>Eupatorieae</taxon>
        <taxon>Mikania</taxon>
    </lineage>
</organism>
<accession>A0A5N6Q3L0</accession>
<evidence type="ECO:0000256" key="1">
    <source>
        <dbReference type="SAM" id="MobiDB-lite"/>
    </source>
</evidence>